<evidence type="ECO:0000313" key="3">
    <source>
        <dbReference type="EMBL" id="KIK03810.1"/>
    </source>
</evidence>
<sequence length="245" mass="27479">MKVLLFITLLALTLLALTTSILADDDQEYTPSEIVRNEQRKKIGMAPLPPKKKRVKSPGERVRKVTGPDGLGMGEYPCSKATAIGHIAIHKDNVNGAILGFLDNHKIVKSAEHAPKYAYIATGSRFEIRVLVRLHRFHAMLRADDGVLGRTRRTFVSKPGDRPLHDQEGAIHFETSVFSMDTDTHEIDIQWVNPDDGSLPPVHIVLMNERIYYVGDVMAFREYTNAVVTPVATFLNDPWALGLWR</sequence>
<organism evidence="3 4">
    <name type="scientific">Laccaria amethystina LaAM-08-1</name>
    <dbReference type="NCBI Taxonomy" id="1095629"/>
    <lineage>
        <taxon>Eukaryota</taxon>
        <taxon>Fungi</taxon>
        <taxon>Dikarya</taxon>
        <taxon>Basidiomycota</taxon>
        <taxon>Agaricomycotina</taxon>
        <taxon>Agaricomycetes</taxon>
        <taxon>Agaricomycetidae</taxon>
        <taxon>Agaricales</taxon>
        <taxon>Agaricineae</taxon>
        <taxon>Hydnangiaceae</taxon>
        <taxon>Laccaria</taxon>
    </lineage>
</organism>
<reference evidence="4" key="2">
    <citation type="submission" date="2015-01" db="EMBL/GenBank/DDBJ databases">
        <title>Evolutionary Origins and Diversification of the Mycorrhizal Mutualists.</title>
        <authorList>
            <consortium name="DOE Joint Genome Institute"/>
            <consortium name="Mycorrhizal Genomics Consortium"/>
            <person name="Kohler A."/>
            <person name="Kuo A."/>
            <person name="Nagy L.G."/>
            <person name="Floudas D."/>
            <person name="Copeland A."/>
            <person name="Barry K.W."/>
            <person name="Cichocki N."/>
            <person name="Veneault-Fourrey C."/>
            <person name="LaButti K."/>
            <person name="Lindquist E.A."/>
            <person name="Lipzen A."/>
            <person name="Lundell T."/>
            <person name="Morin E."/>
            <person name="Murat C."/>
            <person name="Riley R."/>
            <person name="Ohm R."/>
            <person name="Sun H."/>
            <person name="Tunlid A."/>
            <person name="Henrissat B."/>
            <person name="Grigoriev I.V."/>
            <person name="Hibbett D.S."/>
            <person name="Martin F."/>
        </authorList>
    </citation>
    <scope>NUCLEOTIDE SEQUENCE [LARGE SCALE GENOMIC DNA]</scope>
    <source>
        <strain evidence="4">LaAM-08-1</strain>
    </source>
</reference>
<feature type="chain" id="PRO_5002222542" evidence="2">
    <location>
        <begin position="24"/>
        <end position="245"/>
    </location>
</feature>
<feature type="signal peptide" evidence="2">
    <location>
        <begin position="1"/>
        <end position="23"/>
    </location>
</feature>
<dbReference type="Proteomes" id="UP000054477">
    <property type="component" value="Unassembled WGS sequence"/>
</dbReference>
<dbReference type="EMBL" id="KN838576">
    <property type="protein sequence ID" value="KIK03810.1"/>
    <property type="molecule type" value="Genomic_DNA"/>
</dbReference>
<gene>
    <name evidence="3" type="ORF">K443DRAFT_94409</name>
</gene>
<dbReference type="AlphaFoldDB" id="A0A0C9WW18"/>
<feature type="region of interest" description="Disordered" evidence="1">
    <location>
        <begin position="48"/>
        <end position="68"/>
    </location>
</feature>
<protein>
    <submittedName>
        <fullName evidence="3">Uncharacterized protein</fullName>
    </submittedName>
</protein>
<keyword evidence="2" id="KW-0732">Signal</keyword>
<reference evidence="3 4" key="1">
    <citation type="submission" date="2014-04" db="EMBL/GenBank/DDBJ databases">
        <authorList>
            <consortium name="DOE Joint Genome Institute"/>
            <person name="Kuo A."/>
            <person name="Kohler A."/>
            <person name="Nagy L.G."/>
            <person name="Floudas D."/>
            <person name="Copeland A."/>
            <person name="Barry K.W."/>
            <person name="Cichocki N."/>
            <person name="Veneault-Fourrey C."/>
            <person name="LaButti K."/>
            <person name="Lindquist E.A."/>
            <person name="Lipzen A."/>
            <person name="Lundell T."/>
            <person name="Morin E."/>
            <person name="Murat C."/>
            <person name="Sun H."/>
            <person name="Tunlid A."/>
            <person name="Henrissat B."/>
            <person name="Grigoriev I.V."/>
            <person name="Hibbett D.S."/>
            <person name="Martin F."/>
            <person name="Nordberg H.P."/>
            <person name="Cantor M.N."/>
            <person name="Hua S.X."/>
        </authorList>
    </citation>
    <scope>NUCLEOTIDE SEQUENCE [LARGE SCALE GENOMIC DNA]</scope>
    <source>
        <strain evidence="3 4">LaAM-08-1</strain>
    </source>
</reference>
<accession>A0A0C9WW18</accession>
<evidence type="ECO:0000313" key="4">
    <source>
        <dbReference type="Proteomes" id="UP000054477"/>
    </source>
</evidence>
<keyword evidence="4" id="KW-1185">Reference proteome</keyword>
<proteinExistence type="predicted"/>
<dbReference type="OrthoDB" id="4584900at2759"/>
<name>A0A0C9WW18_9AGAR</name>
<dbReference type="HOGENOM" id="CLU_1115694_0_0_1"/>
<dbReference type="STRING" id="1095629.A0A0C9WW18"/>
<evidence type="ECO:0000256" key="1">
    <source>
        <dbReference type="SAM" id="MobiDB-lite"/>
    </source>
</evidence>
<evidence type="ECO:0000256" key="2">
    <source>
        <dbReference type="SAM" id="SignalP"/>
    </source>
</evidence>